<evidence type="ECO:0000313" key="3">
    <source>
        <dbReference type="Proteomes" id="UP000255303"/>
    </source>
</evidence>
<dbReference type="EMBL" id="UGUV01000003">
    <property type="protein sequence ID" value="SUE72339.1"/>
    <property type="molecule type" value="Genomic_DNA"/>
</dbReference>
<evidence type="ECO:0000313" key="1">
    <source>
        <dbReference type="EMBL" id="SUE72339.1"/>
    </source>
</evidence>
<gene>
    <name evidence="1" type="ORF">NCTC10692_04494</name>
    <name evidence="2" type="ORF">NCTC10692_04934</name>
</gene>
<protein>
    <submittedName>
        <fullName evidence="1">Uncharacterized protein</fullName>
    </submittedName>
</protein>
<reference evidence="1 3" key="1">
    <citation type="submission" date="2018-06" db="EMBL/GenBank/DDBJ databases">
        <authorList>
            <consortium name="Pathogen Informatics"/>
            <person name="Doyle S."/>
        </authorList>
    </citation>
    <scope>NUCLEOTIDE SEQUENCE [LARGE SCALE GENOMIC DNA]</scope>
    <source>
        <strain evidence="1 3">NCTC10692</strain>
    </source>
</reference>
<accession>A0A379PK87</accession>
<proteinExistence type="predicted"/>
<dbReference type="Proteomes" id="UP000255303">
    <property type="component" value="Unassembled WGS sequence"/>
</dbReference>
<evidence type="ECO:0000313" key="2">
    <source>
        <dbReference type="EMBL" id="SUE72778.1"/>
    </source>
</evidence>
<dbReference type="RefSeq" id="WP_139204932.1">
    <property type="nucleotide sequence ID" value="NZ_FNZC01000019.1"/>
</dbReference>
<sequence length="184" mass="20839">MNLFGTETPSLEGRRLVKRFAESLRGLAEAERLPESSFETWGEVFAKESMTLEEAEWLGNWYSMYHQRGPSLGYIMFALRRLRAEGELPEHMIAGSEDLLAQKIIKFLHDEGVSPDIAVNSLFMAAALSHVAYYRKHHPSTDRAYVRSELEGKARVSDWLVDQVLDEVEAGVGDLKALKPILFP</sequence>
<name>A0A379PK87_ECTOL</name>
<dbReference type="AlphaFoldDB" id="A0A379PK87"/>
<organism evidence="1 3">
    <name type="scientific">Ectopseudomonas oleovorans</name>
    <name type="common">Pseudomonas oleovorans</name>
    <dbReference type="NCBI Taxonomy" id="301"/>
    <lineage>
        <taxon>Bacteria</taxon>
        <taxon>Pseudomonadati</taxon>
        <taxon>Pseudomonadota</taxon>
        <taxon>Gammaproteobacteria</taxon>
        <taxon>Pseudomonadales</taxon>
        <taxon>Pseudomonadaceae</taxon>
        <taxon>Ectopseudomonas</taxon>
    </lineage>
</organism>
<dbReference type="EMBL" id="UGUV01000003">
    <property type="protein sequence ID" value="SUE72778.1"/>
    <property type="molecule type" value="Genomic_DNA"/>
</dbReference>